<comment type="caution">
    <text evidence="1">The sequence shown here is derived from an EMBL/GenBank/DDBJ whole genome shotgun (WGS) entry which is preliminary data.</text>
</comment>
<sequence length="368" mass="41440">MTFDSKVLGDWEDRITQIGSGNIPAVADLFGLHPFNSPLSFHLRDGVMPAFQENDTGNFTPTFISMVSYMRSSLSRLRPEAITGISPIPGRIDLYNPGSPEFAPPYRCVGYDSSSVLDTLGHQLEDVRLLELHGLKALDAMSVLDRLVALPPSPSLTTMVIQNLSHRSHELPHRVSSALKQQKMICVAFEGCSRSLHPSFFKDVIDNNRWEWRQQMETNNKPAYKFGVELHTAGKQGDGDSYSTYLDVVLLSQNSRIFVMIYTPRAGRIIPILSLRKHLLHDMTVIASLRLPQAVDIPAIRPIERSVALSHSVEEFRLDGFQVDEPGHYELYISTTNRGQYLFKDLRVEFSVTPSTQEILELLPSPYE</sequence>
<dbReference type="EMBL" id="JBAHYK010001142">
    <property type="protein sequence ID" value="KAL0569335.1"/>
    <property type="molecule type" value="Genomic_DNA"/>
</dbReference>
<evidence type="ECO:0000313" key="1">
    <source>
        <dbReference type="EMBL" id="KAL0569335.1"/>
    </source>
</evidence>
<evidence type="ECO:0000313" key="2">
    <source>
        <dbReference type="Proteomes" id="UP001465976"/>
    </source>
</evidence>
<keyword evidence="2" id="KW-1185">Reference proteome</keyword>
<proteinExistence type="predicted"/>
<organism evidence="1 2">
    <name type="scientific">Marasmius crinis-equi</name>
    <dbReference type="NCBI Taxonomy" id="585013"/>
    <lineage>
        <taxon>Eukaryota</taxon>
        <taxon>Fungi</taxon>
        <taxon>Dikarya</taxon>
        <taxon>Basidiomycota</taxon>
        <taxon>Agaricomycotina</taxon>
        <taxon>Agaricomycetes</taxon>
        <taxon>Agaricomycetidae</taxon>
        <taxon>Agaricales</taxon>
        <taxon>Marasmiineae</taxon>
        <taxon>Marasmiaceae</taxon>
        <taxon>Marasmius</taxon>
    </lineage>
</organism>
<gene>
    <name evidence="1" type="ORF">V5O48_012631</name>
</gene>
<reference evidence="1 2" key="1">
    <citation type="submission" date="2024-02" db="EMBL/GenBank/DDBJ databases">
        <title>A draft genome for the cacao thread blight pathogen Marasmius crinis-equi.</title>
        <authorList>
            <person name="Cohen S.P."/>
            <person name="Baruah I.K."/>
            <person name="Amoako-Attah I."/>
            <person name="Bukari Y."/>
            <person name="Meinhardt L.W."/>
            <person name="Bailey B.A."/>
        </authorList>
    </citation>
    <scope>NUCLEOTIDE SEQUENCE [LARGE SCALE GENOMIC DNA]</scope>
    <source>
        <strain evidence="1 2">GH-76</strain>
    </source>
</reference>
<accession>A0ABR3F2A7</accession>
<dbReference type="Proteomes" id="UP001465976">
    <property type="component" value="Unassembled WGS sequence"/>
</dbReference>
<name>A0ABR3F2A7_9AGAR</name>
<protein>
    <submittedName>
        <fullName evidence="1">Uncharacterized protein</fullName>
    </submittedName>
</protein>